<gene>
    <name evidence="1" type="ORF">E1262_28060</name>
</gene>
<dbReference type="CDD" id="cd01427">
    <property type="entry name" value="HAD_like"/>
    <property type="match status" value="1"/>
</dbReference>
<reference evidence="1 2" key="1">
    <citation type="submission" date="2019-02" db="EMBL/GenBank/DDBJ databases">
        <title>Draft genome sequences of novel Actinobacteria.</title>
        <authorList>
            <person name="Sahin N."/>
            <person name="Ay H."/>
            <person name="Saygin H."/>
        </authorList>
    </citation>
    <scope>NUCLEOTIDE SEQUENCE [LARGE SCALE GENOMIC DNA]</scope>
    <source>
        <strain evidence="1 2">8K307</strain>
    </source>
</reference>
<dbReference type="PANTHER" id="PTHR43434:SF1">
    <property type="entry name" value="PHOSPHOGLYCOLATE PHOSPHATASE"/>
    <property type="match status" value="1"/>
</dbReference>
<dbReference type="InterPro" id="IPR036412">
    <property type="entry name" value="HAD-like_sf"/>
</dbReference>
<dbReference type="RefSeq" id="WP_132107648.1">
    <property type="nucleotide sequence ID" value="NZ_SMLB01000067.1"/>
</dbReference>
<dbReference type="SUPFAM" id="SSF56784">
    <property type="entry name" value="HAD-like"/>
    <property type="match status" value="1"/>
</dbReference>
<dbReference type="InterPro" id="IPR050155">
    <property type="entry name" value="HAD-like_hydrolase_sf"/>
</dbReference>
<dbReference type="GO" id="GO:0006281">
    <property type="term" value="P:DNA repair"/>
    <property type="evidence" value="ECO:0007669"/>
    <property type="project" value="TreeGrafter"/>
</dbReference>
<name>A0A4R4ZYV9_9ACTN</name>
<comment type="caution">
    <text evidence="1">The sequence shown here is derived from an EMBL/GenBank/DDBJ whole genome shotgun (WGS) entry which is preliminary data.</text>
</comment>
<evidence type="ECO:0000313" key="1">
    <source>
        <dbReference type="EMBL" id="TDD64503.1"/>
    </source>
</evidence>
<dbReference type="PANTHER" id="PTHR43434">
    <property type="entry name" value="PHOSPHOGLYCOLATE PHOSPHATASE"/>
    <property type="match status" value="1"/>
</dbReference>
<organism evidence="1 2">
    <name type="scientific">Jiangella aurantiaca</name>
    <dbReference type="NCBI Taxonomy" id="2530373"/>
    <lineage>
        <taxon>Bacteria</taxon>
        <taxon>Bacillati</taxon>
        <taxon>Actinomycetota</taxon>
        <taxon>Actinomycetes</taxon>
        <taxon>Jiangellales</taxon>
        <taxon>Jiangellaceae</taxon>
        <taxon>Jiangella</taxon>
    </lineage>
</organism>
<dbReference type="Proteomes" id="UP000295217">
    <property type="component" value="Unassembled WGS sequence"/>
</dbReference>
<dbReference type="AlphaFoldDB" id="A0A4R4ZYV9"/>
<protein>
    <submittedName>
        <fullName evidence="1">HAD family hydrolase</fullName>
    </submittedName>
</protein>
<sequence>MTPATNQQLAELMSGVELVMLDFDGPICSVFAGLPAPVVAERLRTSLRGLGVSMSLELERDEDPLSIYRRSATFGPAITAQVYEHLVAAEIEAVGSAEPTAGATEVIYAAQAGGRRVAIVSNNSATAVESYIKRHNLASFIDHVAARRAPDPTLMKPSPAYLVEAGTALGVPADESALVGDSVTDIEAALYARVHAIGYANKAGKHERLLAAGAEAVISTMTDLVHLLN</sequence>
<dbReference type="GO" id="GO:0008967">
    <property type="term" value="F:phosphoglycolate phosphatase activity"/>
    <property type="evidence" value="ECO:0007669"/>
    <property type="project" value="TreeGrafter"/>
</dbReference>
<evidence type="ECO:0000313" key="2">
    <source>
        <dbReference type="Proteomes" id="UP000295217"/>
    </source>
</evidence>
<dbReference type="OrthoDB" id="4547358at2"/>
<dbReference type="EMBL" id="SMLB01000067">
    <property type="protein sequence ID" value="TDD64503.1"/>
    <property type="molecule type" value="Genomic_DNA"/>
</dbReference>
<keyword evidence="1" id="KW-0378">Hydrolase</keyword>
<accession>A0A4R4ZYV9</accession>
<keyword evidence="2" id="KW-1185">Reference proteome</keyword>
<dbReference type="GO" id="GO:0005829">
    <property type="term" value="C:cytosol"/>
    <property type="evidence" value="ECO:0007669"/>
    <property type="project" value="TreeGrafter"/>
</dbReference>
<proteinExistence type="predicted"/>
<dbReference type="InterPro" id="IPR023214">
    <property type="entry name" value="HAD_sf"/>
</dbReference>
<dbReference type="Pfam" id="PF00702">
    <property type="entry name" value="Hydrolase"/>
    <property type="match status" value="1"/>
</dbReference>
<dbReference type="Gene3D" id="3.40.50.1000">
    <property type="entry name" value="HAD superfamily/HAD-like"/>
    <property type="match status" value="1"/>
</dbReference>